<feature type="modified residue" description="4-aspartylphosphate" evidence="10">
    <location>
        <position position="56"/>
    </location>
</feature>
<keyword evidence="6 9" id="KW-0238">DNA-binding</keyword>
<keyword evidence="5 9" id="KW-0805">Transcription regulation</keyword>
<dbReference type="PANTHER" id="PTHR45526">
    <property type="entry name" value="TRANSCRIPTIONAL REGULATORY PROTEIN DPIA"/>
    <property type="match status" value="1"/>
</dbReference>
<dbReference type="Gene3D" id="3.40.50.2300">
    <property type="match status" value="1"/>
</dbReference>
<dbReference type="Gene3D" id="1.10.10.10">
    <property type="entry name" value="Winged helix-like DNA-binding domain superfamily/Winged helix DNA-binding domain"/>
    <property type="match status" value="1"/>
</dbReference>
<feature type="domain" description="Response regulatory" evidence="11">
    <location>
        <begin position="5"/>
        <end position="121"/>
    </location>
</feature>
<dbReference type="InterPro" id="IPR036388">
    <property type="entry name" value="WH-like_DNA-bd_sf"/>
</dbReference>
<dbReference type="SMART" id="SM00448">
    <property type="entry name" value="REC"/>
    <property type="match status" value="1"/>
</dbReference>
<dbReference type="SUPFAM" id="SSF52172">
    <property type="entry name" value="CheY-like"/>
    <property type="match status" value="1"/>
</dbReference>
<dbReference type="InterPro" id="IPR011006">
    <property type="entry name" value="CheY-like_superfamily"/>
</dbReference>
<dbReference type="GO" id="GO:0003677">
    <property type="term" value="F:DNA binding"/>
    <property type="evidence" value="ECO:0007669"/>
    <property type="project" value="UniProtKB-KW"/>
</dbReference>
<dbReference type="InterPro" id="IPR001789">
    <property type="entry name" value="Sig_transdc_resp-reg_receiver"/>
</dbReference>
<evidence type="ECO:0000256" key="1">
    <source>
        <dbReference type="ARBA" id="ARBA00004496"/>
    </source>
</evidence>
<proteinExistence type="predicted"/>
<evidence type="ECO:0000256" key="10">
    <source>
        <dbReference type="PROSITE-ProRule" id="PRU00169"/>
    </source>
</evidence>
<dbReference type="PIRSF" id="PIRSF006171">
    <property type="entry name" value="RR_citrat_malat"/>
    <property type="match status" value="1"/>
</dbReference>
<evidence type="ECO:0000256" key="7">
    <source>
        <dbReference type="ARBA" id="ARBA00023159"/>
    </source>
</evidence>
<dbReference type="GO" id="GO:0000156">
    <property type="term" value="F:phosphorelay response regulator activity"/>
    <property type="evidence" value="ECO:0007669"/>
    <property type="project" value="TreeGrafter"/>
</dbReference>
<evidence type="ECO:0000256" key="3">
    <source>
        <dbReference type="ARBA" id="ARBA00022553"/>
    </source>
</evidence>
<evidence type="ECO:0000256" key="4">
    <source>
        <dbReference type="ARBA" id="ARBA00023012"/>
    </source>
</evidence>
<protein>
    <recommendedName>
        <fullName evidence="9">Transcriptional regulatory protein</fullName>
    </recommendedName>
</protein>
<evidence type="ECO:0000256" key="8">
    <source>
        <dbReference type="ARBA" id="ARBA00023163"/>
    </source>
</evidence>
<keyword evidence="7 9" id="KW-0010">Activator</keyword>
<evidence type="ECO:0000256" key="6">
    <source>
        <dbReference type="ARBA" id="ARBA00023125"/>
    </source>
</evidence>
<keyword evidence="2 9" id="KW-0963">Cytoplasm</keyword>
<sequence>MRPLRVLIVEDDKAVALVTRGFVERHGAFAVVGEAGTGRDALEAIEAVRPDLVLLDVHLPDASGIEVLRVARARGFSGEVVAVTAARDLETVRAARSFGVRHYLVKPFGMEAMRERLESIRAELVQAQSLSTQPLDQRAVDAMLQPSERPGGERQKPPSAGSQLTLDRVAALLETADGSVSATDVGQELGMSRVSARRYLERLVVDGRVEVSPRYGGTGRPELRYSARR</sequence>
<keyword evidence="13" id="KW-1185">Reference proteome</keyword>
<keyword evidence="3 10" id="KW-0597">Phosphoprotein</keyword>
<dbReference type="Pfam" id="PF00072">
    <property type="entry name" value="Response_reg"/>
    <property type="match status" value="1"/>
</dbReference>
<dbReference type="InterPro" id="IPR024187">
    <property type="entry name" value="Sig_transdc_resp-reg_cit/mal"/>
</dbReference>
<dbReference type="EMBL" id="FOZN01000001">
    <property type="protein sequence ID" value="SFS02015.1"/>
    <property type="molecule type" value="Genomic_DNA"/>
</dbReference>
<comment type="subcellular location">
    <subcellularLocation>
        <location evidence="1 9">Cytoplasm</location>
    </subcellularLocation>
</comment>
<dbReference type="PANTHER" id="PTHR45526:SF1">
    <property type="entry name" value="TRANSCRIPTIONAL REGULATORY PROTEIN DCUR-RELATED"/>
    <property type="match status" value="1"/>
</dbReference>
<dbReference type="InterPro" id="IPR051271">
    <property type="entry name" value="2C-system_Tx_regulators"/>
</dbReference>
<keyword evidence="8 9" id="KW-0804">Transcription</keyword>
<evidence type="ECO:0000256" key="5">
    <source>
        <dbReference type="ARBA" id="ARBA00023015"/>
    </source>
</evidence>
<dbReference type="GO" id="GO:0003700">
    <property type="term" value="F:DNA-binding transcription factor activity"/>
    <property type="evidence" value="ECO:0007669"/>
    <property type="project" value="InterPro"/>
</dbReference>
<dbReference type="GO" id="GO:0005737">
    <property type="term" value="C:cytoplasm"/>
    <property type="evidence" value="ECO:0007669"/>
    <property type="project" value="UniProtKB-SubCell"/>
</dbReference>
<dbReference type="RefSeq" id="WP_318255299.1">
    <property type="nucleotide sequence ID" value="NZ_FOZN01000001.1"/>
</dbReference>
<evidence type="ECO:0000256" key="9">
    <source>
        <dbReference type="PIRNR" id="PIRNR006171"/>
    </source>
</evidence>
<evidence type="ECO:0000256" key="2">
    <source>
        <dbReference type="ARBA" id="ARBA00022490"/>
    </source>
</evidence>
<evidence type="ECO:0000313" key="13">
    <source>
        <dbReference type="Proteomes" id="UP000198506"/>
    </source>
</evidence>
<keyword evidence="4 9" id="KW-0902">Two-component regulatory system</keyword>
<gene>
    <name evidence="12" type="ORF">SAMN04487783_0614</name>
</gene>
<name>A0AA94KYU5_9MICO</name>
<dbReference type="Proteomes" id="UP000198506">
    <property type="component" value="Unassembled WGS sequence"/>
</dbReference>
<accession>A0AA94KYU5</accession>
<comment type="caution">
    <text evidence="12">The sequence shown here is derived from an EMBL/GenBank/DDBJ whole genome shotgun (WGS) entry which is preliminary data.</text>
</comment>
<evidence type="ECO:0000313" key="12">
    <source>
        <dbReference type="EMBL" id="SFS02015.1"/>
    </source>
</evidence>
<dbReference type="AlphaFoldDB" id="A0AA94KYU5"/>
<evidence type="ECO:0000259" key="11">
    <source>
        <dbReference type="PROSITE" id="PS50110"/>
    </source>
</evidence>
<reference evidence="12 13" key="1">
    <citation type="submission" date="2016-10" db="EMBL/GenBank/DDBJ databases">
        <authorList>
            <person name="Varghese N."/>
            <person name="Submissions S."/>
        </authorList>
    </citation>
    <scope>NUCLEOTIDE SEQUENCE [LARGE SCALE GENOMIC DNA]</scope>
    <source>
        <strain evidence="12 13">IAM 15147</strain>
    </source>
</reference>
<dbReference type="PROSITE" id="PS50110">
    <property type="entry name" value="RESPONSE_REGULATORY"/>
    <property type="match status" value="1"/>
</dbReference>
<organism evidence="12 13">
    <name type="scientific">Agrococcus baldri</name>
    <dbReference type="NCBI Taxonomy" id="153730"/>
    <lineage>
        <taxon>Bacteria</taxon>
        <taxon>Bacillati</taxon>
        <taxon>Actinomycetota</taxon>
        <taxon>Actinomycetes</taxon>
        <taxon>Micrococcales</taxon>
        <taxon>Microbacteriaceae</taxon>
        <taxon>Agrococcus</taxon>
    </lineage>
</organism>